<reference evidence="1" key="1">
    <citation type="submission" date="2014-02" db="EMBL/GenBank/DDBJ databases">
        <title>Expanding our view of genomic diversity in Candidatus Accumulibacter clades.</title>
        <authorList>
            <person name="Skennerton C.T."/>
            <person name="Barr J.J."/>
            <person name="Slater F.R."/>
            <person name="Bond P.L."/>
            <person name="Tyson G.W."/>
        </authorList>
    </citation>
    <scope>NUCLEOTIDE SEQUENCE [LARGE SCALE GENOMIC DNA]</scope>
</reference>
<dbReference type="Proteomes" id="UP000022141">
    <property type="component" value="Unassembled WGS sequence"/>
</dbReference>
<organism evidence="1 2">
    <name type="scientific">Accumulibacter regalis</name>
    <dbReference type="NCBI Taxonomy" id="522306"/>
    <lineage>
        <taxon>Bacteria</taxon>
        <taxon>Pseudomonadati</taxon>
        <taxon>Pseudomonadota</taxon>
        <taxon>Betaproteobacteria</taxon>
        <taxon>Candidatus Accumulibacter</taxon>
    </lineage>
</organism>
<name>A0A011QPX9_ACCRE</name>
<dbReference type="EMBL" id="JEMY01000001">
    <property type="protein sequence ID" value="EXI91352.1"/>
    <property type="molecule type" value="Genomic_DNA"/>
</dbReference>
<evidence type="ECO:0000313" key="2">
    <source>
        <dbReference type="Proteomes" id="UP000022141"/>
    </source>
</evidence>
<accession>A0A011QPX9</accession>
<keyword evidence="2" id="KW-1185">Reference proteome</keyword>
<evidence type="ECO:0000313" key="1">
    <source>
        <dbReference type="EMBL" id="EXI91352.1"/>
    </source>
</evidence>
<sequence length="159" mass="17893">MDRMQGGLPLLDQGRVQPRVSLEDLPHGLADNAACWQSQRLFEGTIGEQVAQLGIVAADDRRQIVDQRLVRLLPLAQVGRPLPNQFLGHCPTAEQRVQIRQQQQGDQRPDQRHVADRRRAIGFQPGWGSFDLYRPHAPADLDVSAVAQRRRGHRPSAHL</sequence>
<dbReference type="AlphaFoldDB" id="A0A011QPX9"/>
<proteinExistence type="predicted"/>
<gene>
    <name evidence="1" type="ORF">AW11_00163</name>
</gene>
<dbReference type="STRING" id="1454004.AW11_00163"/>
<comment type="caution">
    <text evidence="1">The sequence shown here is derived from an EMBL/GenBank/DDBJ whole genome shotgun (WGS) entry which is preliminary data.</text>
</comment>
<protein>
    <submittedName>
        <fullName evidence="1">Uncharacterized protein</fullName>
    </submittedName>
</protein>